<evidence type="ECO:0000256" key="4">
    <source>
        <dbReference type="ARBA" id="ARBA00022692"/>
    </source>
</evidence>
<evidence type="ECO:0000256" key="7">
    <source>
        <dbReference type="ARBA" id="ARBA00023237"/>
    </source>
</evidence>
<evidence type="ECO:0000313" key="11">
    <source>
        <dbReference type="EMBL" id="AAK02887.1"/>
    </source>
</evidence>
<feature type="region of interest" description="Disordered" evidence="9">
    <location>
        <begin position="264"/>
        <end position="287"/>
    </location>
</feature>
<gene>
    <name evidence="11" type="ordered locus">PM0803</name>
</gene>
<evidence type="ECO:0000313" key="12">
    <source>
        <dbReference type="Proteomes" id="UP000000809"/>
    </source>
</evidence>
<keyword evidence="3 8" id="KW-1134">Transmembrane beta strand</keyword>
<accession>Q9CML6</accession>
<dbReference type="Gene3D" id="2.40.170.20">
    <property type="entry name" value="TonB-dependent receptor, beta-barrel domain"/>
    <property type="match status" value="1"/>
</dbReference>
<keyword evidence="12" id="KW-1185">Reference proteome</keyword>
<keyword evidence="7 8" id="KW-0998">Cell outer membrane</keyword>
<keyword evidence="4 8" id="KW-0812">Transmembrane</keyword>
<evidence type="ECO:0000256" key="3">
    <source>
        <dbReference type="ARBA" id="ARBA00022452"/>
    </source>
</evidence>
<dbReference type="EnsemblBacteria" id="AAK02887">
    <property type="protein sequence ID" value="AAK02887"/>
    <property type="gene ID" value="PM0803"/>
</dbReference>
<dbReference type="InterPro" id="IPR012910">
    <property type="entry name" value="Plug_dom"/>
</dbReference>
<dbReference type="InterPro" id="IPR036942">
    <property type="entry name" value="Beta-barrel_TonB_sf"/>
</dbReference>
<dbReference type="InterPro" id="IPR037066">
    <property type="entry name" value="Plug_dom_sf"/>
</dbReference>
<name>Q9CML6_PASMU</name>
<comment type="similarity">
    <text evidence="8">Belongs to the TonB-dependent receptor family.</text>
</comment>
<dbReference type="HOGENOM" id="CLU_012991_0_0_6"/>
<evidence type="ECO:0000256" key="1">
    <source>
        <dbReference type="ARBA" id="ARBA00004571"/>
    </source>
</evidence>
<protein>
    <recommendedName>
        <fullName evidence="10">TonB-dependent receptor plug domain-containing protein</fullName>
    </recommendedName>
</protein>
<proteinExistence type="inferred from homology"/>
<dbReference type="SUPFAM" id="SSF56935">
    <property type="entry name" value="Porins"/>
    <property type="match status" value="1"/>
</dbReference>
<dbReference type="KEGG" id="pmu:PM0803"/>
<dbReference type="EMBL" id="AE004439">
    <property type="protein sequence ID" value="AAK02887.1"/>
    <property type="molecule type" value="Genomic_DNA"/>
</dbReference>
<keyword evidence="2 8" id="KW-0813">Transport</keyword>
<feature type="compositionally biased region" description="Basic and acidic residues" evidence="9">
    <location>
        <begin position="275"/>
        <end position="287"/>
    </location>
</feature>
<dbReference type="PANTHER" id="PTHR30069:SF53">
    <property type="entry name" value="COLICIN I RECEPTOR-RELATED"/>
    <property type="match status" value="1"/>
</dbReference>
<keyword evidence="6 8" id="KW-0472">Membrane</keyword>
<dbReference type="Pfam" id="PF07715">
    <property type="entry name" value="Plug"/>
    <property type="match status" value="1"/>
</dbReference>
<feature type="region of interest" description="Disordered" evidence="9">
    <location>
        <begin position="54"/>
        <end position="76"/>
    </location>
</feature>
<dbReference type="PANTHER" id="PTHR30069">
    <property type="entry name" value="TONB-DEPENDENT OUTER MEMBRANE RECEPTOR"/>
    <property type="match status" value="1"/>
</dbReference>
<reference evidence="11 12" key="1">
    <citation type="journal article" date="2001" name="Proc. Natl. Acad. Sci. U.S.A.">
        <title>Complete genomic sequence of Pasteurella multocida Pm70.</title>
        <authorList>
            <person name="May B.J."/>
            <person name="Zhang Q."/>
            <person name="Li L.L."/>
            <person name="Paustian M.L."/>
            <person name="Whittam T.S."/>
            <person name="Kapur V."/>
        </authorList>
    </citation>
    <scope>NUCLEOTIDE SEQUENCE [LARGE SCALE GENOMIC DNA]</scope>
    <source>
        <strain evidence="11 12">Pm70</strain>
    </source>
</reference>
<dbReference type="STRING" id="272843.PM0803"/>
<dbReference type="AlphaFoldDB" id="Q9CML6"/>
<keyword evidence="5" id="KW-0732">Signal</keyword>
<dbReference type="GO" id="GO:0009279">
    <property type="term" value="C:cell outer membrane"/>
    <property type="evidence" value="ECO:0007669"/>
    <property type="project" value="UniProtKB-SubCell"/>
</dbReference>
<organism evidence="11 12">
    <name type="scientific">Pasteurella multocida (strain Pm70)</name>
    <dbReference type="NCBI Taxonomy" id="272843"/>
    <lineage>
        <taxon>Bacteria</taxon>
        <taxon>Pseudomonadati</taxon>
        <taxon>Pseudomonadota</taxon>
        <taxon>Gammaproteobacteria</taxon>
        <taxon>Pasteurellales</taxon>
        <taxon>Pasteurellaceae</taxon>
        <taxon>Pasteurella</taxon>
    </lineage>
</organism>
<dbReference type="Gene3D" id="2.170.130.10">
    <property type="entry name" value="TonB-dependent receptor, plug domain"/>
    <property type="match status" value="1"/>
</dbReference>
<evidence type="ECO:0000256" key="5">
    <source>
        <dbReference type="ARBA" id="ARBA00022729"/>
    </source>
</evidence>
<dbReference type="InterPro" id="IPR039426">
    <property type="entry name" value="TonB-dep_rcpt-like"/>
</dbReference>
<dbReference type="PROSITE" id="PS52016">
    <property type="entry name" value="TONB_DEPENDENT_REC_3"/>
    <property type="match status" value="1"/>
</dbReference>
<feature type="compositionally biased region" description="Polar residues" evidence="9">
    <location>
        <begin position="54"/>
        <end position="64"/>
    </location>
</feature>
<dbReference type="GO" id="GO:0015344">
    <property type="term" value="F:siderophore uptake transmembrane transporter activity"/>
    <property type="evidence" value="ECO:0007669"/>
    <property type="project" value="TreeGrafter"/>
</dbReference>
<comment type="subcellular location">
    <subcellularLocation>
        <location evidence="1 8">Cell outer membrane</location>
        <topology evidence="1 8">Multi-pass membrane protein</topology>
    </subcellularLocation>
</comment>
<evidence type="ECO:0000256" key="8">
    <source>
        <dbReference type="PROSITE-ProRule" id="PRU01360"/>
    </source>
</evidence>
<dbReference type="Proteomes" id="UP000000809">
    <property type="component" value="Chromosome"/>
</dbReference>
<evidence type="ECO:0000259" key="10">
    <source>
        <dbReference type="Pfam" id="PF07715"/>
    </source>
</evidence>
<dbReference type="GO" id="GO:0044718">
    <property type="term" value="P:siderophore transmembrane transport"/>
    <property type="evidence" value="ECO:0007669"/>
    <property type="project" value="TreeGrafter"/>
</dbReference>
<evidence type="ECO:0000256" key="9">
    <source>
        <dbReference type="SAM" id="MobiDB-lite"/>
    </source>
</evidence>
<sequence>MEKIDMESAKNPLKKTTLALLCCSTAFSLSAKTDTDSDKNHFLTEIVVYADQNKSMSSTQSVTQDDMKKSPVTNGNITDYLRSNPHVRYENSDQNGLQRGEIKPENISINGADYQQTTFFVDNVNINNDMGFGSDLFDGTMATVPFANHSQGYFFDANLLSSIVVHDSNVSASLGGFAGGAVVAKTKQYDGKDRLKFSYRTTDASWAKFKVEDKDLERFKNAIPEGSVAEFQPKYSKHFFNITAEKGLSENLGMVIGLSRRTSSIQQSRQINPQGDRDKQTHTRRSDNALLNFNLTPNDKHRFELGFRYSNYRERKFFNTNIDSNVFDYHRAYGVTFSWINALQSGILTTTLAYDNFDDTRKSASTSMKTIIEDENDYTLGGMGNSQLNQKNSHFSLEYAMNSFDLSHINHSISLGSVFQHTQYRFHRESDAEAEIINRIDLGNGKIEIKSSNLAKKGTVKTRYQNIALYVEDLMTWKNLEFRAGLRLERDNYLKNTNLAPRTVFRYKPFEDTAFSVGWNRYYGRSFASMKLSEGIFKLDGHDTFRYKDLSQFKTPYSDELSFGVEQYVANLAFHLKYILRDNKQRIVLQEEDVMLNGERKKLRYYQRGKDYKTNVLTFQINTQAPWELGPTRWTSAVAFDWLDSKAIDHGRGYNGSTPVILDGKLMTYEQMLKKVNAYKETWGLRLNLDMFVPRFDLSWANTIYVKPPTTLTERVSSNTPEVYRSYDYGTYTQWDTSLRWQPTFAEKHRPYIKLDVLNVLNKTRKGAGPNGQDLGIYTPGREFWLEVGYEF</sequence>
<evidence type="ECO:0000256" key="6">
    <source>
        <dbReference type="ARBA" id="ARBA00023136"/>
    </source>
</evidence>
<feature type="domain" description="TonB-dependent receptor plug" evidence="10">
    <location>
        <begin position="52"/>
        <end position="182"/>
    </location>
</feature>
<evidence type="ECO:0000256" key="2">
    <source>
        <dbReference type="ARBA" id="ARBA00022448"/>
    </source>
</evidence>